<feature type="transmembrane region" description="Helical" evidence="7">
    <location>
        <begin position="17"/>
        <end position="37"/>
    </location>
</feature>
<evidence type="ECO:0000313" key="10">
    <source>
        <dbReference type="Proteomes" id="UP000187209"/>
    </source>
</evidence>
<evidence type="ECO:0000256" key="1">
    <source>
        <dbReference type="ARBA" id="ARBA00004141"/>
    </source>
</evidence>
<dbReference type="EC" id="2.3.1.225" evidence="7"/>
<dbReference type="PANTHER" id="PTHR22883">
    <property type="entry name" value="ZINC FINGER DHHC DOMAIN CONTAINING PROTEIN"/>
    <property type="match status" value="1"/>
</dbReference>
<dbReference type="Pfam" id="PF01529">
    <property type="entry name" value="DHHC"/>
    <property type="match status" value="1"/>
</dbReference>
<feature type="transmembrane region" description="Helical" evidence="7">
    <location>
        <begin position="44"/>
        <end position="63"/>
    </location>
</feature>
<comment type="domain">
    <text evidence="7">The DHHC domain is required for palmitoyltransferase activity.</text>
</comment>
<comment type="similarity">
    <text evidence="7">Belongs to the DHHC palmitoyltransferase family.</text>
</comment>
<dbReference type="GO" id="GO:0005794">
    <property type="term" value="C:Golgi apparatus"/>
    <property type="evidence" value="ECO:0007669"/>
    <property type="project" value="TreeGrafter"/>
</dbReference>
<dbReference type="PROSITE" id="PS50216">
    <property type="entry name" value="DHHC"/>
    <property type="match status" value="1"/>
</dbReference>
<keyword evidence="5 7" id="KW-0472">Membrane</keyword>
<evidence type="ECO:0000256" key="2">
    <source>
        <dbReference type="ARBA" id="ARBA00022679"/>
    </source>
</evidence>
<dbReference type="EMBL" id="MPUH01000362">
    <property type="protein sequence ID" value="OMJ81908.1"/>
    <property type="molecule type" value="Genomic_DNA"/>
</dbReference>
<reference evidence="9 10" key="1">
    <citation type="submission" date="2016-11" db="EMBL/GenBank/DDBJ databases">
        <title>The macronuclear genome of Stentor coeruleus: a giant cell with tiny introns.</title>
        <authorList>
            <person name="Slabodnick M."/>
            <person name="Ruby J.G."/>
            <person name="Reiff S.B."/>
            <person name="Swart E.C."/>
            <person name="Gosai S."/>
            <person name="Prabakaran S."/>
            <person name="Witkowska E."/>
            <person name="Larue G.E."/>
            <person name="Fisher S."/>
            <person name="Freeman R.M."/>
            <person name="Gunawardena J."/>
            <person name="Chu W."/>
            <person name="Stover N.A."/>
            <person name="Gregory B.D."/>
            <person name="Nowacki M."/>
            <person name="Derisi J."/>
            <person name="Roy S.W."/>
            <person name="Marshall W.F."/>
            <person name="Sood P."/>
        </authorList>
    </citation>
    <scope>NUCLEOTIDE SEQUENCE [LARGE SCALE GENOMIC DNA]</scope>
    <source>
        <strain evidence="9">WM001</strain>
    </source>
</reference>
<dbReference type="PANTHER" id="PTHR22883:SF203">
    <property type="entry name" value="PALMITOYLTRANSFERASE"/>
    <property type="match status" value="1"/>
</dbReference>
<dbReference type="GO" id="GO:0016020">
    <property type="term" value="C:membrane"/>
    <property type="evidence" value="ECO:0007669"/>
    <property type="project" value="UniProtKB-SubCell"/>
</dbReference>
<evidence type="ECO:0000259" key="8">
    <source>
        <dbReference type="Pfam" id="PF01529"/>
    </source>
</evidence>
<gene>
    <name evidence="9" type="ORF">SteCoe_17549</name>
</gene>
<keyword evidence="3 7" id="KW-0812">Transmembrane</keyword>
<dbReference type="GO" id="GO:0006612">
    <property type="term" value="P:protein targeting to membrane"/>
    <property type="evidence" value="ECO:0007669"/>
    <property type="project" value="TreeGrafter"/>
</dbReference>
<comment type="catalytic activity">
    <reaction evidence="7">
        <text>L-cysteinyl-[protein] + hexadecanoyl-CoA = S-hexadecanoyl-L-cysteinyl-[protein] + CoA</text>
        <dbReference type="Rhea" id="RHEA:36683"/>
        <dbReference type="Rhea" id="RHEA-COMP:10131"/>
        <dbReference type="Rhea" id="RHEA-COMP:11032"/>
        <dbReference type="ChEBI" id="CHEBI:29950"/>
        <dbReference type="ChEBI" id="CHEBI:57287"/>
        <dbReference type="ChEBI" id="CHEBI:57379"/>
        <dbReference type="ChEBI" id="CHEBI:74151"/>
        <dbReference type="EC" id="2.3.1.225"/>
    </reaction>
</comment>
<dbReference type="GO" id="GO:0019706">
    <property type="term" value="F:protein-cysteine S-palmitoyltransferase activity"/>
    <property type="evidence" value="ECO:0007669"/>
    <property type="project" value="UniProtKB-EC"/>
</dbReference>
<keyword evidence="10" id="KW-1185">Reference proteome</keyword>
<comment type="subcellular location">
    <subcellularLocation>
        <location evidence="1">Membrane</location>
        <topology evidence="1">Multi-pass membrane protein</topology>
    </subcellularLocation>
</comment>
<feature type="transmembrane region" description="Helical" evidence="7">
    <location>
        <begin position="185"/>
        <end position="210"/>
    </location>
</feature>
<dbReference type="GO" id="GO:0005783">
    <property type="term" value="C:endoplasmic reticulum"/>
    <property type="evidence" value="ECO:0007669"/>
    <property type="project" value="TreeGrafter"/>
</dbReference>
<accession>A0A1R2BYN9</accession>
<sequence>MNIKETGFGRPLDGFQIFSWVLSLYQTLTFYLLILVVIKGIEQVVIGVFFTLVLIAVVSIGYLTTASNPTDIVVIKFKLSQEKGLAYLDRHSKYCNLCESWVSDSSKHCMTCNRCAPNFDHHCILVNNCIAEKNYKLFIILITSYQMNQVILFSSSLYTIFIYLSDIDSFEKSLLYHNAKLGFTIICFTFASSILTLCLNGYLIAFHIFLWHKGITTYDYICRNKNKRIRPNTEGNSSGNVNEYVLVGVDSVLSEFNKKD</sequence>
<evidence type="ECO:0000256" key="7">
    <source>
        <dbReference type="RuleBase" id="RU079119"/>
    </source>
</evidence>
<dbReference type="AlphaFoldDB" id="A0A1R2BYN9"/>
<dbReference type="OrthoDB" id="1924421at2759"/>
<evidence type="ECO:0000256" key="4">
    <source>
        <dbReference type="ARBA" id="ARBA00022989"/>
    </source>
</evidence>
<organism evidence="9 10">
    <name type="scientific">Stentor coeruleus</name>
    <dbReference type="NCBI Taxonomy" id="5963"/>
    <lineage>
        <taxon>Eukaryota</taxon>
        <taxon>Sar</taxon>
        <taxon>Alveolata</taxon>
        <taxon>Ciliophora</taxon>
        <taxon>Postciliodesmatophora</taxon>
        <taxon>Heterotrichea</taxon>
        <taxon>Heterotrichida</taxon>
        <taxon>Stentoridae</taxon>
        <taxon>Stentor</taxon>
    </lineage>
</organism>
<keyword evidence="4 7" id="KW-1133">Transmembrane helix</keyword>
<comment type="caution">
    <text evidence="9">The sequence shown here is derived from an EMBL/GenBank/DDBJ whole genome shotgun (WGS) entry which is preliminary data.</text>
</comment>
<feature type="domain" description="Palmitoyltransferase DHHC" evidence="8">
    <location>
        <begin position="91"/>
        <end position="221"/>
    </location>
</feature>
<name>A0A1R2BYN9_9CILI</name>
<evidence type="ECO:0000256" key="6">
    <source>
        <dbReference type="ARBA" id="ARBA00023315"/>
    </source>
</evidence>
<proteinExistence type="inferred from homology"/>
<evidence type="ECO:0000313" key="9">
    <source>
        <dbReference type="EMBL" id="OMJ81908.1"/>
    </source>
</evidence>
<protein>
    <recommendedName>
        <fullName evidence="7">Palmitoyltransferase</fullName>
        <ecNumber evidence="7">2.3.1.225</ecNumber>
    </recommendedName>
</protein>
<dbReference type="Proteomes" id="UP000187209">
    <property type="component" value="Unassembled WGS sequence"/>
</dbReference>
<dbReference type="InterPro" id="IPR039859">
    <property type="entry name" value="PFA4/ZDH16/20/ERF2-like"/>
</dbReference>
<keyword evidence="2 7" id="KW-0808">Transferase</keyword>
<dbReference type="InterPro" id="IPR001594">
    <property type="entry name" value="Palmitoyltrfase_DHHC"/>
</dbReference>
<evidence type="ECO:0000256" key="5">
    <source>
        <dbReference type="ARBA" id="ARBA00023136"/>
    </source>
</evidence>
<keyword evidence="6 7" id="KW-0012">Acyltransferase</keyword>
<evidence type="ECO:0000256" key="3">
    <source>
        <dbReference type="ARBA" id="ARBA00022692"/>
    </source>
</evidence>